<dbReference type="NCBIfam" id="TIGR00231">
    <property type="entry name" value="small_GTP"/>
    <property type="match status" value="1"/>
</dbReference>
<dbReference type="Pfam" id="PF00071">
    <property type="entry name" value="Ras"/>
    <property type="match status" value="1"/>
</dbReference>
<dbReference type="SMART" id="SM00173">
    <property type="entry name" value="RAS"/>
    <property type="match status" value="1"/>
</dbReference>
<dbReference type="CDD" id="cd00157">
    <property type="entry name" value="Rho"/>
    <property type="match status" value="1"/>
</dbReference>
<keyword evidence="2" id="KW-0547">Nucleotide-binding</keyword>
<dbReference type="PROSITE" id="PS51419">
    <property type="entry name" value="RAB"/>
    <property type="match status" value="1"/>
</dbReference>
<reference evidence="6" key="1">
    <citation type="submission" date="2016-01" db="EMBL/GenBank/DDBJ databases">
        <title>Reference transcriptome for the parasite Schistocephalus solidus: insights into the molecular evolution of parasitism.</title>
        <authorList>
            <person name="Hebert F.O."/>
            <person name="Grambauer S."/>
            <person name="Barber I."/>
            <person name="Landry C.R."/>
            <person name="Aubin-Horth N."/>
        </authorList>
    </citation>
    <scope>NUCLEOTIDE SEQUENCE</scope>
</reference>
<feature type="region of interest" description="Disordered" evidence="5">
    <location>
        <begin position="200"/>
        <end position="239"/>
    </location>
</feature>
<dbReference type="GO" id="GO:0007264">
    <property type="term" value="P:small GTPase-mediated signal transduction"/>
    <property type="evidence" value="ECO:0007669"/>
    <property type="project" value="InterPro"/>
</dbReference>
<evidence type="ECO:0000256" key="4">
    <source>
        <dbReference type="ARBA" id="ARBA00023136"/>
    </source>
</evidence>
<dbReference type="PANTHER" id="PTHR24072">
    <property type="entry name" value="RHO FAMILY GTPASE"/>
    <property type="match status" value="1"/>
</dbReference>
<organism evidence="6">
    <name type="scientific">Schistocephalus solidus</name>
    <name type="common">Tapeworm</name>
    <dbReference type="NCBI Taxonomy" id="70667"/>
    <lineage>
        <taxon>Eukaryota</taxon>
        <taxon>Metazoa</taxon>
        <taxon>Spiralia</taxon>
        <taxon>Lophotrochozoa</taxon>
        <taxon>Platyhelminthes</taxon>
        <taxon>Cestoda</taxon>
        <taxon>Eucestoda</taxon>
        <taxon>Diphyllobothriidea</taxon>
        <taxon>Diphyllobothriidae</taxon>
        <taxon>Schistocephalus</taxon>
    </lineage>
</organism>
<keyword evidence="3" id="KW-0342">GTP-binding</keyword>
<gene>
    <name evidence="6" type="primary">RHOA</name>
    <name evidence="6" type="ORF">TR105100</name>
</gene>
<evidence type="ECO:0000256" key="2">
    <source>
        <dbReference type="ARBA" id="ARBA00022741"/>
    </source>
</evidence>
<dbReference type="InterPro" id="IPR003578">
    <property type="entry name" value="Small_GTPase_Rho"/>
</dbReference>
<dbReference type="PROSITE" id="PS51421">
    <property type="entry name" value="RAS"/>
    <property type="match status" value="1"/>
</dbReference>
<name>A0A0X3P295_SCHSO</name>
<accession>A0A0X3P295</accession>
<dbReference type="InterPro" id="IPR001806">
    <property type="entry name" value="Small_GTPase"/>
</dbReference>
<dbReference type="GO" id="GO:0016020">
    <property type="term" value="C:membrane"/>
    <property type="evidence" value="ECO:0007669"/>
    <property type="project" value="UniProtKB-SubCell"/>
</dbReference>
<dbReference type="AlphaFoldDB" id="A0A0X3P295"/>
<dbReference type="GO" id="GO:0003924">
    <property type="term" value="F:GTPase activity"/>
    <property type="evidence" value="ECO:0007669"/>
    <property type="project" value="InterPro"/>
</dbReference>
<keyword evidence="4" id="KW-0472">Membrane</keyword>
<dbReference type="Gene3D" id="3.40.50.300">
    <property type="entry name" value="P-loop containing nucleotide triphosphate hydrolases"/>
    <property type="match status" value="1"/>
</dbReference>
<dbReference type="InterPro" id="IPR027417">
    <property type="entry name" value="P-loop_NTPase"/>
</dbReference>
<evidence type="ECO:0000256" key="3">
    <source>
        <dbReference type="ARBA" id="ARBA00023134"/>
    </source>
</evidence>
<dbReference type="PROSITE" id="PS51420">
    <property type="entry name" value="RHO"/>
    <property type="match status" value="1"/>
</dbReference>
<proteinExistence type="predicted"/>
<dbReference type="EMBL" id="GEEE01017432">
    <property type="protein sequence ID" value="JAP45793.1"/>
    <property type="molecule type" value="Transcribed_RNA"/>
</dbReference>
<dbReference type="PRINTS" id="PR00449">
    <property type="entry name" value="RASTRNSFRMNG"/>
</dbReference>
<evidence type="ECO:0000313" key="6">
    <source>
        <dbReference type="EMBL" id="JAP45793.1"/>
    </source>
</evidence>
<comment type="subcellular location">
    <subcellularLocation>
        <location evidence="1">Membrane</location>
    </subcellularLocation>
</comment>
<evidence type="ECO:0000256" key="1">
    <source>
        <dbReference type="ARBA" id="ARBA00004370"/>
    </source>
</evidence>
<dbReference type="InterPro" id="IPR005225">
    <property type="entry name" value="Small_GTP-bd"/>
</dbReference>
<dbReference type="GO" id="GO:0005525">
    <property type="term" value="F:GTP binding"/>
    <property type="evidence" value="ECO:0007669"/>
    <property type="project" value="UniProtKB-KW"/>
</dbReference>
<dbReference type="SMART" id="SM00175">
    <property type="entry name" value="RAB"/>
    <property type="match status" value="1"/>
</dbReference>
<feature type="compositionally biased region" description="Polar residues" evidence="5">
    <location>
        <begin position="215"/>
        <end position="224"/>
    </location>
</feature>
<sequence>MQHRAAFAAHTHVSHFCLFMPATERRKVVLVGDTNCGKASLLSVFVKGRFPEVSNGMAFEDCQASLDVGTEEVQLTLWNTSGHENYQHLRSISYVDADVFVICFSIDEHSSLESATEKWAKEVRKNSLQVPLILVGMKSDLRDNMEGKPVPVLVSEAEGKNAASSIGAFAYIECSARLCQQVREVFELAVLAANSRQRGQRSIHPRSKIGKTITEMKSTSQHGGESSVGGAKFNSNGAV</sequence>
<evidence type="ECO:0000256" key="5">
    <source>
        <dbReference type="SAM" id="MobiDB-lite"/>
    </source>
</evidence>
<dbReference type="SUPFAM" id="SSF52540">
    <property type="entry name" value="P-loop containing nucleoside triphosphate hydrolases"/>
    <property type="match status" value="1"/>
</dbReference>
<protein>
    <submittedName>
        <fullName evidence="6">Transforming protein RhoA</fullName>
    </submittedName>
</protein>
<dbReference type="SMART" id="SM00174">
    <property type="entry name" value="RHO"/>
    <property type="match status" value="1"/>
</dbReference>
<feature type="compositionally biased region" description="Basic residues" evidence="5">
    <location>
        <begin position="200"/>
        <end position="209"/>
    </location>
</feature>
<dbReference type="FunFam" id="3.40.50.300:FF:002060">
    <property type="entry name" value="Rho family GTPase"/>
    <property type="match status" value="1"/>
</dbReference>